<evidence type="ECO:0000313" key="3">
    <source>
        <dbReference type="Proteomes" id="UP000886520"/>
    </source>
</evidence>
<proteinExistence type="predicted"/>
<feature type="region of interest" description="Disordered" evidence="1">
    <location>
        <begin position="171"/>
        <end position="270"/>
    </location>
</feature>
<feature type="compositionally biased region" description="Low complexity" evidence="1">
    <location>
        <begin position="228"/>
        <end position="250"/>
    </location>
</feature>
<comment type="caution">
    <text evidence="2">The sequence shown here is derived from an EMBL/GenBank/DDBJ whole genome shotgun (WGS) entry which is preliminary data.</text>
</comment>
<dbReference type="AlphaFoldDB" id="A0A9D4UML3"/>
<evidence type="ECO:0000313" key="2">
    <source>
        <dbReference type="EMBL" id="KAI5070671.1"/>
    </source>
</evidence>
<dbReference type="EMBL" id="JABFUD020000014">
    <property type="protein sequence ID" value="KAI5070671.1"/>
    <property type="molecule type" value="Genomic_DNA"/>
</dbReference>
<evidence type="ECO:0000256" key="1">
    <source>
        <dbReference type="SAM" id="MobiDB-lite"/>
    </source>
</evidence>
<gene>
    <name evidence="2" type="ORF">GOP47_0015014</name>
</gene>
<reference evidence="2" key="1">
    <citation type="submission" date="2021-01" db="EMBL/GenBank/DDBJ databases">
        <title>Adiantum capillus-veneris genome.</title>
        <authorList>
            <person name="Fang Y."/>
            <person name="Liao Q."/>
        </authorList>
    </citation>
    <scope>NUCLEOTIDE SEQUENCE</scope>
    <source>
        <strain evidence="2">H3</strain>
        <tissue evidence="2">Leaf</tissue>
    </source>
</reference>
<name>A0A9D4UML3_ADICA</name>
<sequence length="270" mass="29916">MKATKSRSLCSDEVADHASREEYLAEALTRRGKRDAVAAKYKHDSSEPCFLARKYLSKAQSMNVHRPGALGAVTTLHVLSLHNDDQRAAAKTYEGRFNIVSSRRRNRAEARDRPQYVQHHEQESSCNRRQHRLYDIRVARNSASSPLHLHPGEIKVTRTTKKVRFSCSDVDHPELQDVNGGGAARTLKDADKKMSPFSSRLAGRRCAGQTETTTIKKGQGPTEEIVQTNTSSTSNNAPSSSTLKSSATSHATKRPDATAPEPLKPSWQKT</sequence>
<organism evidence="2 3">
    <name type="scientific">Adiantum capillus-veneris</name>
    <name type="common">Maidenhair fern</name>
    <dbReference type="NCBI Taxonomy" id="13818"/>
    <lineage>
        <taxon>Eukaryota</taxon>
        <taxon>Viridiplantae</taxon>
        <taxon>Streptophyta</taxon>
        <taxon>Embryophyta</taxon>
        <taxon>Tracheophyta</taxon>
        <taxon>Polypodiopsida</taxon>
        <taxon>Polypodiidae</taxon>
        <taxon>Polypodiales</taxon>
        <taxon>Pteridineae</taxon>
        <taxon>Pteridaceae</taxon>
        <taxon>Vittarioideae</taxon>
        <taxon>Adiantum</taxon>
    </lineage>
</organism>
<keyword evidence="3" id="KW-1185">Reference proteome</keyword>
<dbReference type="Proteomes" id="UP000886520">
    <property type="component" value="Chromosome 14"/>
</dbReference>
<accession>A0A9D4UML3</accession>
<feature type="region of interest" description="Disordered" evidence="1">
    <location>
        <begin position="104"/>
        <end position="128"/>
    </location>
</feature>
<protein>
    <submittedName>
        <fullName evidence="2">Uncharacterized protein</fullName>
    </submittedName>
</protein>
<feature type="compositionally biased region" description="Basic and acidic residues" evidence="1">
    <location>
        <begin position="107"/>
        <end position="123"/>
    </location>
</feature>